<dbReference type="EMBL" id="CAXAMM010010102">
    <property type="protein sequence ID" value="CAK9022310.1"/>
    <property type="molecule type" value="Genomic_DNA"/>
</dbReference>
<dbReference type="Pfam" id="PF00648">
    <property type="entry name" value="Peptidase_C2"/>
    <property type="match status" value="1"/>
</dbReference>
<dbReference type="Proteomes" id="UP001642464">
    <property type="component" value="Unassembled WGS sequence"/>
</dbReference>
<protein>
    <submittedName>
        <fullName evidence="1">Calpain-D (Calcium-activated neutral proteinase D) (CANP D) (Small optic lobes protein)</fullName>
    </submittedName>
</protein>
<dbReference type="InterPro" id="IPR000169">
    <property type="entry name" value="Pept_cys_AS"/>
</dbReference>
<evidence type="ECO:0000313" key="2">
    <source>
        <dbReference type="Proteomes" id="UP001642464"/>
    </source>
</evidence>
<dbReference type="PANTHER" id="PTHR10183:SF379">
    <property type="entry name" value="CALPAIN-5"/>
    <property type="match status" value="1"/>
</dbReference>
<accession>A0ABP0K7D6</accession>
<dbReference type="InterPro" id="IPR001300">
    <property type="entry name" value="Peptidase_C2_calpain_cat"/>
</dbReference>
<reference evidence="1 2" key="1">
    <citation type="submission" date="2024-02" db="EMBL/GenBank/DDBJ databases">
        <authorList>
            <person name="Chen Y."/>
            <person name="Shah S."/>
            <person name="Dougan E. K."/>
            <person name="Thang M."/>
            <person name="Chan C."/>
        </authorList>
    </citation>
    <scope>NUCLEOTIDE SEQUENCE [LARGE SCALE GENOMIC DNA]</scope>
</reference>
<proteinExistence type="predicted"/>
<dbReference type="PROSITE" id="PS00139">
    <property type="entry name" value="THIOL_PROTEASE_CYS"/>
    <property type="match status" value="1"/>
</dbReference>
<dbReference type="PANTHER" id="PTHR10183">
    <property type="entry name" value="CALPAIN"/>
    <property type="match status" value="1"/>
</dbReference>
<organism evidence="1 2">
    <name type="scientific">Durusdinium trenchii</name>
    <dbReference type="NCBI Taxonomy" id="1381693"/>
    <lineage>
        <taxon>Eukaryota</taxon>
        <taxon>Sar</taxon>
        <taxon>Alveolata</taxon>
        <taxon>Dinophyceae</taxon>
        <taxon>Suessiales</taxon>
        <taxon>Symbiodiniaceae</taxon>
        <taxon>Durusdinium</taxon>
    </lineage>
</organism>
<evidence type="ECO:0000313" key="1">
    <source>
        <dbReference type="EMBL" id="CAK9022310.1"/>
    </source>
</evidence>
<dbReference type="SMART" id="SM00230">
    <property type="entry name" value="CysPc"/>
    <property type="match status" value="1"/>
</dbReference>
<dbReference type="InterPro" id="IPR038765">
    <property type="entry name" value="Papain-like_cys_pep_sf"/>
</dbReference>
<comment type="caution">
    <text evidence="1">The sequence shown here is derived from an EMBL/GenBank/DDBJ whole genome shotgun (WGS) entry which is preliminary data.</text>
</comment>
<dbReference type="SUPFAM" id="SSF54001">
    <property type="entry name" value="Cysteine proteinases"/>
    <property type="match status" value="1"/>
</dbReference>
<dbReference type="PRINTS" id="PR00704">
    <property type="entry name" value="CALPAIN"/>
</dbReference>
<gene>
    <name evidence="1" type="ORF">SCF082_LOCUS15738</name>
</gene>
<dbReference type="PROSITE" id="PS50203">
    <property type="entry name" value="CALPAIN_CAT"/>
    <property type="match status" value="1"/>
</dbReference>
<keyword evidence="2" id="KW-1185">Reference proteome</keyword>
<sequence length="453" mass="50869">MKRHYGEVHANQYSKKSCIGPKSWRSCHAQTDRTDFPSSAEIFSARKPWRYNYRSSSRSHFTGIEDDLTDAFVDAEFPHETASIGESSTSFKCGTADTWVRARMLGDPAECCLFEEVRPQDVKQGSLGDCWLMSALSCLADHPQKLKSLFSTKHITKDGKYDVYLWDLEKEEWVAVTIDEFLPCNISCGQPMPAFAKPLGEEIWVPLLEKAFAKFCGTYGTLSGGGVAWAFQVLTGKSDVVSYTRQKDTTWRRRHTHRKNQLKRGARNPRASSWTWKSKAPTIDKEKLFGVLQGHCADKHVLGCSIAGNSSGAEEAKGNGLYTKHVYSLLKVLDEQTDDGTPVKLVKLRNPWGYKEWKGDWADQCDGEESKWKENPQLAERLSNTKKNDGCFFMSFDDWAAAFTCVSLCPVGVAPVPPAEEDPEDEDVAEDGKSDSEEEFIEDEPPAPKPVQF</sequence>
<dbReference type="Gene3D" id="3.90.70.10">
    <property type="entry name" value="Cysteine proteinases"/>
    <property type="match status" value="1"/>
</dbReference>
<name>A0ABP0K7D6_9DINO</name>
<dbReference type="InterPro" id="IPR022684">
    <property type="entry name" value="Calpain_cysteine_protease"/>
</dbReference>